<proteinExistence type="predicted"/>
<dbReference type="EMBL" id="CM056809">
    <property type="protein sequence ID" value="KAJ8649152.1"/>
    <property type="molecule type" value="Genomic_DNA"/>
</dbReference>
<reference evidence="1 2" key="1">
    <citation type="journal article" date="2022" name="Hortic Res">
        <title>A haplotype resolved chromosomal level avocado genome allows analysis of novel avocado genes.</title>
        <authorList>
            <person name="Nath O."/>
            <person name="Fletcher S.J."/>
            <person name="Hayward A."/>
            <person name="Shaw L.M."/>
            <person name="Masouleh A.K."/>
            <person name="Furtado A."/>
            <person name="Henry R.J."/>
            <person name="Mitter N."/>
        </authorList>
    </citation>
    <scope>NUCLEOTIDE SEQUENCE [LARGE SCALE GENOMIC DNA]</scope>
    <source>
        <strain evidence="2">cv. Hass</strain>
    </source>
</reference>
<dbReference type="Proteomes" id="UP001234297">
    <property type="component" value="Chromosome 1"/>
</dbReference>
<evidence type="ECO:0000313" key="2">
    <source>
        <dbReference type="Proteomes" id="UP001234297"/>
    </source>
</evidence>
<gene>
    <name evidence="1" type="ORF">MRB53_002175</name>
</gene>
<sequence>MAQTADLLGDASWPAALPNSLVGAVSLLLDGGYGDRYDGTALCLCLHGLAEWKDCDAVRLVLVRCLTVRSASSFFSG</sequence>
<protein>
    <submittedName>
        <fullName evidence="1">Uncharacterized protein</fullName>
    </submittedName>
</protein>
<organism evidence="1 2">
    <name type="scientific">Persea americana</name>
    <name type="common">Avocado</name>
    <dbReference type="NCBI Taxonomy" id="3435"/>
    <lineage>
        <taxon>Eukaryota</taxon>
        <taxon>Viridiplantae</taxon>
        <taxon>Streptophyta</taxon>
        <taxon>Embryophyta</taxon>
        <taxon>Tracheophyta</taxon>
        <taxon>Spermatophyta</taxon>
        <taxon>Magnoliopsida</taxon>
        <taxon>Magnoliidae</taxon>
        <taxon>Laurales</taxon>
        <taxon>Lauraceae</taxon>
        <taxon>Persea</taxon>
    </lineage>
</organism>
<evidence type="ECO:0000313" key="1">
    <source>
        <dbReference type="EMBL" id="KAJ8649152.1"/>
    </source>
</evidence>
<name>A0ACC2MTN4_PERAE</name>
<accession>A0ACC2MTN4</accession>
<keyword evidence="2" id="KW-1185">Reference proteome</keyword>
<comment type="caution">
    <text evidence="1">The sequence shown here is derived from an EMBL/GenBank/DDBJ whole genome shotgun (WGS) entry which is preliminary data.</text>
</comment>